<dbReference type="EMBL" id="QGLF01000001">
    <property type="protein sequence ID" value="PWR23404.1"/>
    <property type="molecule type" value="Genomic_DNA"/>
</dbReference>
<dbReference type="InterPro" id="IPR002433">
    <property type="entry name" value="Orn_de-COase"/>
</dbReference>
<dbReference type="Pfam" id="PF00278">
    <property type="entry name" value="Orn_DAP_Arg_deC"/>
    <property type="match status" value="1"/>
</dbReference>
<evidence type="ECO:0000259" key="10">
    <source>
        <dbReference type="Pfam" id="PF00278"/>
    </source>
</evidence>
<evidence type="ECO:0000256" key="2">
    <source>
        <dbReference type="ARBA" id="ARBA00008872"/>
    </source>
</evidence>
<keyword evidence="4" id="KW-0456">Lyase</keyword>
<dbReference type="PROSITE" id="PS00879">
    <property type="entry name" value="ODR_DC_2_2"/>
    <property type="match status" value="1"/>
</dbReference>
<comment type="cofactor">
    <cofactor evidence="1 8">
        <name>pyridoxal 5'-phosphate</name>
        <dbReference type="ChEBI" id="CHEBI:597326"/>
    </cofactor>
</comment>
<dbReference type="GO" id="GO:0005737">
    <property type="term" value="C:cytoplasm"/>
    <property type="evidence" value="ECO:0007669"/>
    <property type="project" value="TreeGrafter"/>
</dbReference>
<feature type="domain" description="Orn/DAP/Arg decarboxylase 2 N-terminal" evidence="11">
    <location>
        <begin position="31"/>
        <end position="261"/>
    </location>
</feature>
<dbReference type="SUPFAM" id="SSF50621">
    <property type="entry name" value="Alanine racemase C-terminal domain-like"/>
    <property type="match status" value="1"/>
</dbReference>
<dbReference type="InterPro" id="IPR029066">
    <property type="entry name" value="PLP-binding_barrel"/>
</dbReference>
<dbReference type="RefSeq" id="WP_109919437.1">
    <property type="nucleotide sequence ID" value="NZ_QGLF01000001.1"/>
</dbReference>
<dbReference type="InterPro" id="IPR022657">
    <property type="entry name" value="De-COase2_CS"/>
</dbReference>
<keyword evidence="13" id="KW-1185">Reference proteome</keyword>
<reference evidence="13" key="1">
    <citation type="submission" date="2018-05" db="EMBL/GenBank/DDBJ databases">
        <title>Zavarzinia sp. HR-AS.</title>
        <authorList>
            <person name="Lee Y."/>
            <person name="Jeon C.O."/>
        </authorList>
    </citation>
    <scope>NUCLEOTIDE SEQUENCE [LARGE SCALE GENOMIC DNA]</scope>
    <source>
        <strain evidence="13">DSM 1231</strain>
    </source>
</reference>
<dbReference type="EC" id="4.1.1.17" evidence="6"/>
<dbReference type="InterPro" id="IPR009006">
    <property type="entry name" value="Ala_racemase/Decarboxylase_C"/>
</dbReference>
<comment type="caution">
    <text evidence="12">The sequence shown here is derived from an EMBL/GenBank/DDBJ whole genome shotgun (WGS) entry which is preliminary data.</text>
</comment>
<sequence>MKYRRFSSVDQVVEVLNPSYPILCVHPDRLARSAETFLKGFPGRVLYAVKCNPHPLVLNSLWRAGIRHFDTASLNEVALVQELLPEAECYFNHPVKGTAAIEAADHIYGIEAWVVDSVDELDKIEENVGKHPDVIQVRLQTASGYAAFDLSLKFGATKAETVELLRDVERRGYVPAISFHVGSQCRTPEAYSRAIHEAGEVMREAGVKLRFLNVGGGFPAHYRGTQIAPLDIFFKTIRDAAAKLDLPPDCELMCEPGRALVVEGCTQIVQVHLRKGGSLYVNDGIYGNLSELNIGKLTPPVRLIRRGGKPMSRDFAPFRIFGPTCDSLDVLPEPFVLPDDVTDGDWIEIGQVGAYSNALASHFNGFYTDTVVEIGD</sequence>
<evidence type="ECO:0000256" key="4">
    <source>
        <dbReference type="ARBA" id="ARBA00023239"/>
    </source>
</evidence>
<dbReference type="PANTHER" id="PTHR11482:SF6">
    <property type="entry name" value="ORNITHINE DECARBOXYLASE 1-RELATED"/>
    <property type="match status" value="1"/>
</dbReference>
<dbReference type="InterPro" id="IPR022653">
    <property type="entry name" value="De-COase2_pyr-phos_BS"/>
</dbReference>
<dbReference type="InterPro" id="IPR022643">
    <property type="entry name" value="De-COase2_C"/>
</dbReference>
<organism evidence="12 13">
    <name type="scientific">Zavarzinia compransoris</name>
    <dbReference type="NCBI Taxonomy" id="1264899"/>
    <lineage>
        <taxon>Bacteria</taxon>
        <taxon>Pseudomonadati</taxon>
        <taxon>Pseudomonadota</taxon>
        <taxon>Alphaproteobacteria</taxon>
        <taxon>Rhodospirillales</taxon>
        <taxon>Zavarziniaceae</taxon>
        <taxon>Zavarzinia</taxon>
    </lineage>
</organism>
<feature type="domain" description="Orn/DAP/Arg decarboxylase 2 C-terminal" evidence="10">
    <location>
        <begin position="266"/>
        <end position="353"/>
    </location>
</feature>
<dbReference type="SUPFAM" id="SSF51419">
    <property type="entry name" value="PLP-binding barrel"/>
    <property type="match status" value="1"/>
</dbReference>
<dbReference type="PRINTS" id="PR01182">
    <property type="entry name" value="ORNDCRBXLASE"/>
</dbReference>
<dbReference type="PANTHER" id="PTHR11482">
    <property type="entry name" value="ARGININE/DIAMINOPIMELATE/ORNITHINE DECARBOXYLASE"/>
    <property type="match status" value="1"/>
</dbReference>
<evidence type="ECO:0000256" key="6">
    <source>
        <dbReference type="ARBA" id="ARBA00034138"/>
    </source>
</evidence>
<dbReference type="Gene3D" id="3.20.20.10">
    <property type="entry name" value="Alanine racemase"/>
    <property type="match status" value="1"/>
</dbReference>
<dbReference type="Gene3D" id="2.40.37.10">
    <property type="entry name" value="Lyase, Ornithine Decarboxylase, Chain A, domain 1"/>
    <property type="match status" value="1"/>
</dbReference>
<evidence type="ECO:0000256" key="8">
    <source>
        <dbReference type="PIRSR" id="PIRSR600183-50"/>
    </source>
</evidence>
<evidence type="ECO:0000256" key="7">
    <source>
        <dbReference type="ARBA" id="ARBA00049127"/>
    </source>
</evidence>
<dbReference type="CDD" id="cd00622">
    <property type="entry name" value="PLPDE_III_ODC"/>
    <property type="match status" value="1"/>
</dbReference>
<dbReference type="AlphaFoldDB" id="A0A317EAU3"/>
<evidence type="ECO:0000313" key="12">
    <source>
        <dbReference type="EMBL" id="PWR23404.1"/>
    </source>
</evidence>
<dbReference type="OrthoDB" id="9802147at2"/>
<dbReference type="Pfam" id="PF02784">
    <property type="entry name" value="Orn_Arg_deC_N"/>
    <property type="match status" value="1"/>
</dbReference>
<dbReference type="InterPro" id="IPR022644">
    <property type="entry name" value="De-COase2_N"/>
</dbReference>
<dbReference type="GO" id="GO:0033387">
    <property type="term" value="P:putrescine biosynthetic process from arginine, via ornithine"/>
    <property type="evidence" value="ECO:0007669"/>
    <property type="project" value="TreeGrafter"/>
</dbReference>
<evidence type="ECO:0000256" key="1">
    <source>
        <dbReference type="ARBA" id="ARBA00001933"/>
    </source>
</evidence>
<evidence type="ECO:0000256" key="9">
    <source>
        <dbReference type="RuleBase" id="RU003737"/>
    </source>
</evidence>
<feature type="active site" description="Proton donor" evidence="8">
    <location>
        <position position="325"/>
    </location>
</feature>
<accession>A0A317EAU3</accession>
<dbReference type="GO" id="GO:0004586">
    <property type="term" value="F:ornithine decarboxylase activity"/>
    <property type="evidence" value="ECO:0007669"/>
    <property type="project" value="UniProtKB-EC"/>
</dbReference>
<comment type="similarity">
    <text evidence="2 9">Belongs to the Orn/Lys/Arg decarboxylase class-II family.</text>
</comment>
<protein>
    <recommendedName>
        <fullName evidence="6">ornithine decarboxylase</fullName>
        <ecNumber evidence="6">4.1.1.17</ecNumber>
    </recommendedName>
</protein>
<evidence type="ECO:0000259" key="11">
    <source>
        <dbReference type="Pfam" id="PF02784"/>
    </source>
</evidence>
<dbReference type="Proteomes" id="UP000246077">
    <property type="component" value="Unassembled WGS sequence"/>
</dbReference>
<evidence type="ECO:0000256" key="5">
    <source>
        <dbReference type="ARBA" id="ARBA00034115"/>
    </source>
</evidence>
<dbReference type="InterPro" id="IPR000183">
    <property type="entry name" value="Orn/DAP/Arg_de-COase"/>
</dbReference>
<comment type="catalytic activity">
    <reaction evidence="7">
        <text>L-ornithine + H(+) = putrescine + CO2</text>
        <dbReference type="Rhea" id="RHEA:22964"/>
        <dbReference type="ChEBI" id="CHEBI:15378"/>
        <dbReference type="ChEBI" id="CHEBI:16526"/>
        <dbReference type="ChEBI" id="CHEBI:46911"/>
        <dbReference type="ChEBI" id="CHEBI:326268"/>
        <dbReference type="EC" id="4.1.1.17"/>
    </reaction>
</comment>
<feature type="modified residue" description="N6-(pyridoxal phosphate)lysine" evidence="8">
    <location>
        <position position="50"/>
    </location>
</feature>
<keyword evidence="3 8" id="KW-0663">Pyridoxal phosphate</keyword>
<comment type="pathway">
    <text evidence="5">Amine and polyamine biosynthesis; putrescine biosynthesis via L-ornithine pathway; putrescine from L-ornithine: step 1/1.</text>
</comment>
<proteinExistence type="inferred from homology"/>
<gene>
    <name evidence="12" type="ORF">DKG75_02200</name>
</gene>
<dbReference type="PRINTS" id="PR01179">
    <property type="entry name" value="ODADCRBXLASE"/>
</dbReference>
<dbReference type="PROSITE" id="PS00878">
    <property type="entry name" value="ODR_DC_2_1"/>
    <property type="match status" value="1"/>
</dbReference>
<name>A0A317EAU3_9PROT</name>
<evidence type="ECO:0000313" key="13">
    <source>
        <dbReference type="Proteomes" id="UP000246077"/>
    </source>
</evidence>
<evidence type="ECO:0000256" key="3">
    <source>
        <dbReference type="ARBA" id="ARBA00022898"/>
    </source>
</evidence>